<dbReference type="InterPro" id="IPR000859">
    <property type="entry name" value="CUB_dom"/>
</dbReference>
<dbReference type="SUPFAM" id="SSF49854">
    <property type="entry name" value="Spermadhesin, CUB domain"/>
    <property type="match status" value="1"/>
</dbReference>
<dbReference type="PANTHER" id="PTHR24255">
    <property type="entry name" value="COMPLEMENT COMPONENT 1, S SUBCOMPONENT-RELATED"/>
    <property type="match status" value="1"/>
</dbReference>
<dbReference type="PROSITE" id="PS01180">
    <property type="entry name" value="CUB"/>
    <property type="match status" value="1"/>
</dbReference>
<comment type="caution">
    <text evidence="2">Lacks conserved residue(s) required for the propagation of feature annotation.</text>
</comment>
<keyword evidence="4" id="KW-1133">Transmembrane helix</keyword>
<dbReference type="PANTHER" id="PTHR24255:SF31">
    <property type="entry name" value="CUBILIN-LIKE PROTEIN"/>
    <property type="match status" value="1"/>
</dbReference>
<dbReference type="GeneID" id="111123052"/>
<name>A0A8B8CYG0_CRAVI</name>
<dbReference type="AlphaFoldDB" id="A0A8B8CYG0"/>
<dbReference type="InterPro" id="IPR035914">
    <property type="entry name" value="Sperma_CUB_dom_sf"/>
</dbReference>
<feature type="signal peptide" evidence="5">
    <location>
        <begin position="1"/>
        <end position="16"/>
    </location>
</feature>
<evidence type="ECO:0000256" key="2">
    <source>
        <dbReference type="PROSITE-ProRule" id="PRU00059"/>
    </source>
</evidence>
<dbReference type="Proteomes" id="UP000694844">
    <property type="component" value="Chromosome 3"/>
</dbReference>
<dbReference type="Gene3D" id="2.60.120.290">
    <property type="entry name" value="Spermadhesin, CUB domain"/>
    <property type="match status" value="1"/>
</dbReference>
<dbReference type="RefSeq" id="XP_022320848.1">
    <property type="nucleotide sequence ID" value="XM_022465140.1"/>
</dbReference>
<dbReference type="GO" id="GO:0004252">
    <property type="term" value="F:serine-type endopeptidase activity"/>
    <property type="evidence" value="ECO:0007669"/>
    <property type="project" value="TreeGrafter"/>
</dbReference>
<evidence type="ECO:0000256" key="1">
    <source>
        <dbReference type="ARBA" id="ARBA00023157"/>
    </source>
</evidence>
<feature type="region of interest" description="Disordered" evidence="3">
    <location>
        <begin position="206"/>
        <end position="232"/>
    </location>
</feature>
<gene>
    <name evidence="8" type="primary">LOC111123052</name>
</gene>
<accession>A0A8B8CYG0</accession>
<dbReference type="KEGG" id="cvn:111123052"/>
<dbReference type="OrthoDB" id="5987063at2759"/>
<dbReference type="CDD" id="cd00041">
    <property type="entry name" value="CUB"/>
    <property type="match status" value="1"/>
</dbReference>
<feature type="transmembrane region" description="Helical" evidence="4">
    <location>
        <begin position="287"/>
        <end position="309"/>
    </location>
</feature>
<keyword evidence="4" id="KW-0472">Membrane</keyword>
<protein>
    <submittedName>
        <fullName evidence="8">Uncharacterized protein LOC111123052 isoform X1</fullName>
    </submittedName>
</protein>
<feature type="compositionally biased region" description="Polar residues" evidence="3">
    <location>
        <begin position="206"/>
        <end position="223"/>
    </location>
</feature>
<evidence type="ECO:0000256" key="3">
    <source>
        <dbReference type="SAM" id="MobiDB-lite"/>
    </source>
</evidence>
<dbReference type="GO" id="GO:0005615">
    <property type="term" value="C:extracellular space"/>
    <property type="evidence" value="ECO:0007669"/>
    <property type="project" value="TreeGrafter"/>
</dbReference>
<feature type="chain" id="PRO_5034239792" evidence="5">
    <location>
        <begin position="17"/>
        <end position="403"/>
    </location>
</feature>
<evidence type="ECO:0000313" key="8">
    <source>
        <dbReference type="RefSeq" id="XP_022320848.1"/>
    </source>
</evidence>
<dbReference type="Pfam" id="PF00431">
    <property type="entry name" value="CUB"/>
    <property type="match status" value="1"/>
</dbReference>
<keyword evidence="5" id="KW-0732">Signal</keyword>
<proteinExistence type="predicted"/>
<sequence>MNCLVIFYLTITFTLSEQGTFAVKQTLLVDGTRNGSSGEITSPGYPGNYPNNANYTWILRTGHLKANVTFTILKFDIIKHNFTPCEDYLQITEKEPCCMLALKRCGQFNQFSLTVTGKEITVTFVTDISHNAKGFRLTWKVHLPELITTMMSTPIMTTILKTTTKTIPTTTLVTTTLPTTTLVTTTIPTTTLSTLRTTLMKRTSQPFTTSVNSPHVSLMLNNPSTKTTTQKEETSDILVDIEKTTVFTTHLTHTQITTQGHSITVQNNTTATSTEGSSTPPLNPMEILYLILGISVAEFALIASGICIIKRRQKEPNKQTHRDIQVDKVRPISRKSVMSVANVYESIPLEHFSHDDIMEEDEEGGVYVDLPEHVYDRSFVKRTRANGNTNFYALITELKNKKA</sequence>
<keyword evidence="7" id="KW-1185">Reference proteome</keyword>
<keyword evidence="4" id="KW-0812">Transmembrane</keyword>
<evidence type="ECO:0000313" key="7">
    <source>
        <dbReference type="Proteomes" id="UP000694844"/>
    </source>
</evidence>
<evidence type="ECO:0000259" key="6">
    <source>
        <dbReference type="PROSITE" id="PS01180"/>
    </source>
</evidence>
<evidence type="ECO:0000256" key="4">
    <source>
        <dbReference type="SAM" id="Phobius"/>
    </source>
</evidence>
<evidence type="ECO:0000256" key="5">
    <source>
        <dbReference type="SAM" id="SignalP"/>
    </source>
</evidence>
<dbReference type="SMART" id="SM00042">
    <property type="entry name" value="CUB"/>
    <property type="match status" value="1"/>
</dbReference>
<reference evidence="8" key="1">
    <citation type="submission" date="2025-08" db="UniProtKB">
        <authorList>
            <consortium name="RefSeq"/>
        </authorList>
    </citation>
    <scope>IDENTIFICATION</scope>
    <source>
        <tissue evidence="8">Whole sample</tissue>
    </source>
</reference>
<keyword evidence="1" id="KW-1015">Disulfide bond</keyword>
<feature type="domain" description="CUB" evidence="6">
    <location>
        <begin position="29"/>
        <end position="142"/>
    </location>
</feature>
<organism evidence="7 8">
    <name type="scientific">Crassostrea virginica</name>
    <name type="common">Eastern oyster</name>
    <dbReference type="NCBI Taxonomy" id="6565"/>
    <lineage>
        <taxon>Eukaryota</taxon>
        <taxon>Metazoa</taxon>
        <taxon>Spiralia</taxon>
        <taxon>Lophotrochozoa</taxon>
        <taxon>Mollusca</taxon>
        <taxon>Bivalvia</taxon>
        <taxon>Autobranchia</taxon>
        <taxon>Pteriomorphia</taxon>
        <taxon>Ostreida</taxon>
        <taxon>Ostreoidea</taxon>
        <taxon>Ostreidae</taxon>
        <taxon>Crassostrea</taxon>
    </lineage>
</organism>